<dbReference type="PANTHER" id="PTHR45947">
    <property type="entry name" value="SULFOQUINOVOSYL TRANSFERASE SQD2"/>
    <property type="match status" value="1"/>
</dbReference>
<reference evidence="5 6" key="1">
    <citation type="submission" date="2024-09" db="EMBL/GenBank/DDBJ databases">
        <authorList>
            <person name="Sun Q."/>
            <person name="Mori K."/>
        </authorList>
    </citation>
    <scope>NUCLEOTIDE SEQUENCE [LARGE SCALE GENOMIC DNA]</scope>
    <source>
        <strain evidence="5 6">JCM 3307</strain>
    </source>
</reference>
<keyword evidence="1 5" id="KW-0328">Glycosyltransferase</keyword>
<organism evidence="5 6">
    <name type="scientific">Dactylosporangium vinaceum</name>
    <dbReference type="NCBI Taxonomy" id="53362"/>
    <lineage>
        <taxon>Bacteria</taxon>
        <taxon>Bacillati</taxon>
        <taxon>Actinomycetota</taxon>
        <taxon>Actinomycetes</taxon>
        <taxon>Micromonosporales</taxon>
        <taxon>Micromonosporaceae</taxon>
        <taxon>Dactylosporangium</taxon>
    </lineage>
</organism>
<proteinExistence type="predicted"/>
<dbReference type="GO" id="GO:0016757">
    <property type="term" value="F:glycosyltransferase activity"/>
    <property type="evidence" value="ECO:0007669"/>
    <property type="project" value="UniProtKB-KW"/>
</dbReference>
<dbReference type="CDD" id="cd03801">
    <property type="entry name" value="GT4_PimA-like"/>
    <property type="match status" value="1"/>
</dbReference>
<dbReference type="EMBL" id="JBHMCA010000058">
    <property type="protein sequence ID" value="MFB9448661.1"/>
    <property type="molecule type" value="Genomic_DNA"/>
</dbReference>
<feature type="domain" description="Glycosyltransferase subfamily 4-like N-terminal" evidence="4">
    <location>
        <begin position="18"/>
        <end position="199"/>
    </location>
</feature>
<keyword evidence="6" id="KW-1185">Reference proteome</keyword>
<dbReference type="PANTHER" id="PTHR45947:SF3">
    <property type="entry name" value="SULFOQUINOVOSYL TRANSFERASE SQD2"/>
    <property type="match status" value="1"/>
</dbReference>
<dbReference type="Gene3D" id="3.40.50.2000">
    <property type="entry name" value="Glycogen Phosphorylase B"/>
    <property type="match status" value="2"/>
</dbReference>
<dbReference type="Pfam" id="PF13439">
    <property type="entry name" value="Glyco_transf_4"/>
    <property type="match status" value="1"/>
</dbReference>
<evidence type="ECO:0000259" key="3">
    <source>
        <dbReference type="Pfam" id="PF00534"/>
    </source>
</evidence>
<dbReference type="RefSeq" id="WP_223101272.1">
    <property type="nucleotide sequence ID" value="NZ_CP061913.1"/>
</dbReference>
<gene>
    <name evidence="5" type="ORF">ACFFTR_36715</name>
</gene>
<evidence type="ECO:0000256" key="2">
    <source>
        <dbReference type="ARBA" id="ARBA00022679"/>
    </source>
</evidence>
<accession>A0ABV5MIJ9</accession>
<feature type="domain" description="Glycosyl transferase family 1" evidence="3">
    <location>
        <begin position="203"/>
        <end position="357"/>
    </location>
</feature>
<keyword evidence="2 5" id="KW-0808">Transferase</keyword>
<dbReference type="InterPro" id="IPR028098">
    <property type="entry name" value="Glyco_trans_4-like_N"/>
</dbReference>
<evidence type="ECO:0000259" key="4">
    <source>
        <dbReference type="Pfam" id="PF13439"/>
    </source>
</evidence>
<dbReference type="InterPro" id="IPR001296">
    <property type="entry name" value="Glyco_trans_1"/>
</dbReference>
<evidence type="ECO:0000256" key="1">
    <source>
        <dbReference type="ARBA" id="ARBA00022676"/>
    </source>
</evidence>
<evidence type="ECO:0000313" key="6">
    <source>
        <dbReference type="Proteomes" id="UP001589608"/>
    </source>
</evidence>
<dbReference type="SUPFAM" id="SSF53756">
    <property type="entry name" value="UDP-Glycosyltransferase/glycogen phosphorylase"/>
    <property type="match status" value="1"/>
</dbReference>
<dbReference type="Pfam" id="PF00534">
    <property type="entry name" value="Glycos_transf_1"/>
    <property type="match status" value="1"/>
</dbReference>
<evidence type="ECO:0000313" key="5">
    <source>
        <dbReference type="EMBL" id="MFB9448661.1"/>
    </source>
</evidence>
<name>A0ABV5MIJ9_9ACTN</name>
<comment type="caution">
    <text evidence="5">The sequence shown here is derived from an EMBL/GenBank/DDBJ whole genome shotgun (WGS) entry which is preliminary data.</text>
</comment>
<sequence length="395" mass="42833">MHPPVVLVTNATAPDKLGGLERYVRELAAALVRCDVPTTIVAKRLSPDLPPIETGDDGVTVVRHAVPAKRSPLFAVQYPYRTRSGVRTAIDRRPGTVIHGHFPVPMLAMLGPGRSRRPYLYTFHAPVHQELLTERQGTYLLPRPLQRPAVELLRRAEAAVVGGATAVTVLSEYMREQLAQLAPQAADAARLIPGGVDTDWFSPPRQPQPDTEPLIFTARRLTPRTGVVECIAAMPAVLARHPGARLVVAGDGHLRTTIERQISSLGLEGRVDLLGRVSEARLREGYRSATLTVMPTAELEGFGLTTAESLACGTPVLVTPVGANPELVGDLDPRFVARSGDPADLADAMIRLLDNRAVLAAARRALPGPRVQSWSWPVVAGHYIELYARQAWSRS</sequence>
<dbReference type="Proteomes" id="UP001589608">
    <property type="component" value="Unassembled WGS sequence"/>
</dbReference>
<dbReference type="EC" id="2.4.-.-" evidence="5"/>
<protein>
    <submittedName>
        <fullName evidence="5">Glycosyltransferase family 4 protein</fullName>
        <ecNumber evidence="5">2.4.-.-</ecNumber>
    </submittedName>
</protein>
<dbReference type="InterPro" id="IPR050194">
    <property type="entry name" value="Glycosyltransferase_grp1"/>
</dbReference>